<dbReference type="InterPro" id="IPR015856">
    <property type="entry name" value="ABC_transpr_CbiO/EcfA_su"/>
</dbReference>
<keyword evidence="7" id="KW-1278">Translocase</keyword>
<evidence type="ECO:0000256" key="3">
    <source>
        <dbReference type="ARBA" id="ARBA00022448"/>
    </source>
</evidence>
<dbReference type="InterPro" id="IPR017871">
    <property type="entry name" value="ABC_transporter-like_CS"/>
</dbReference>
<comment type="caution">
    <text evidence="10">The sequence shown here is derived from an EMBL/GenBank/DDBJ whole genome shotgun (WGS) entry which is preliminary data.</text>
</comment>
<evidence type="ECO:0000256" key="8">
    <source>
        <dbReference type="ARBA" id="ARBA00023136"/>
    </source>
</evidence>
<evidence type="ECO:0000256" key="5">
    <source>
        <dbReference type="ARBA" id="ARBA00022741"/>
    </source>
</evidence>
<keyword evidence="11" id="KW-1185">Reference proteome</keyword>
<dbReference type="CDD" id="cd03225">
    <property type="entry name" value="ABC_cobalt_CbiO_domain1"/>
    <property type="match status" value="1"/>
</dbReference>
<name>A0A419UU43_9BACL</name>
<dbReference type="InterPro" id="IPR003593">
    <property type="entry name" value="AAA+_ATPase"/>
</dbReference>
<dbReference type="Pfam" id="PF00005">
    <property type="entry name" value="ABC_tran"/>
    <property type="match status" value="1"/>
</dbReference>
<dbReference type="AlphaFoldDB" id="A0A419UU43"/>
<keyword evidence="8" id="KW-0472">Membrane</keyword>
<feature type="domain" description="ABC transporter" evidence="9">
    <location>
        <begin position="4"/>
        <end position="239"/>
    </location>
</feature>
<dbReference type="InterPro" id="IPR050095">
    <property type="entry name" value="ECF_ABC_transporter_ATP-bd"/>
</dbReference>
<dbReference type="GO" id="GO:0015087">
    <property type="term" value="F:cobalt ion transmembrane transporter activity"/>
    <property type="evidence" value="ECO:0007669"/>
    <property type="project" value="UniProtKB-ARBA"/>
</dbReference>
<dbReference type="FunFam" id="3.40.50.300:FF:000224">
    <property type="entry name" value="Energy-coupling factor transporter ATP-binding protein EcfA"/>
    <property type="match status" value="1"/>
</dbReference>
<dbReference type="SUPFAM" id="SSF52540">
    <property type="entry name" value="P-loop containing nucleoside triphosphate hydrolases"/>
    <property type="match status" value="1"/>
</dbReference>
<dbReference type="InterPro" id="IPR030947">
    <property type="entry name" value="EcfA_1"/>
</dbReference>
<dbReference type="EMBL" id="RAPK01000014">
    <property type="protein sequence ID" value="RKD67590.1"/>
    <property type="molecule type" value="Genomic_DNA"/>
</dbReference>
<sequence length="270" mass="30126">MKAVTLQNVHFQYEEEGPAVLSGVSASIQHGEWIAVIGPNGSGKSTLSRLFNGLLLPRTGEIYINGKSIFSDDDLPVIRREVGMVFQNPDHQFVAPTVRDDIAFGMENAGVPREDMLQRIETVARQTGVEDILDKEPHRLSGGQKQRVAIAGVLALYPSIMVLDEATSMLDPNGKQEVLHTIRSLHASSDVTILSVTHQLHEALMADRVWYMENGRIIHDVTAEELLHNLDWLQEKNIPLPYAASLYQSLAHKGISSRSLESFLWREKSR</sequence>
<dbReference type="SMART" id="SM00382">
    <property type="entry name" value="AAA"/>
    <property type="match status" value="1"/>
</dbReference>
<dbReference type="PROSITE" id="PS00211">
    <property type="entry name" value="ABC_TRANSPORTER_1"/>
    <property type="match status" value="1"/>
</dbReference>
<keyword evidence="3" id="KW-0813">Transport</keyword>
<keyword evidence="4" id="KW-1003">Cell membrane</keyword>
<organism evidence="10 11">
    <name type="scientific">Sinobaca qinghaiensis</name>
    <dbReference type="NCBI Taxonomy" id="342944"/>
    <lineage>
        <taxon>Bacteria</taxon>
        <taxon>Bacillati</taxon>
        <taxon>Bacillota</taxon>
        <taxon>Bacilli</taxon>
        <taxon>Bacillales</taxon>
        <taxon>Sporolactobacillaceae</taxon>
        <taxon>Sinobaca</taxon>
    </lineage>
</organism>
<keyword evidence="6 10" id="KW-0067">ATP-binding</keyword>
<evidence type="ECO:0000256" key="6">
    <source>
        <dbReference type="ARBA" id="ARBA00022840"/>
    </source>
</evidence>
<dbReference type="Gene3D" id="3.40.50.300">
    <property type="entry name" value="P-loop containing nucleotide triphosphate hydrolases"/>
    <property type="match status" value="1"/>
</dbReference>
<dbReference type="Proteomes" id="UP000285120">
    <property type="component" value="Unassembled WGS sequence"/>
</dbReference>
<evidence type="ECO:0000256" key="2">
    <source>
        <dbReference type="ARBA" id="ARBA00005417"/>
    </source>
</evidence>
<evidence type="ECO:0000256" key="7">
    <source>
        <dbReference type="ARBA" id="ARBA00022967"/>
    </source>
</evidence>
<dbReference type="GO" id="GO:0016887">
    <property type="term" value="F:ATP hydrolysis activity"/>
    <property type="evidence" value="ECO:0007669"/>
    <property type="project" value="InterPro"/>
</dbReference>
<comment type="subcellular location">
    <subcellularLocation>
        <location evidence="1">Cell membrane</location>
        <topology evidence="1">Peripheral membrane protein</topology>
    </subcellularLocation>
</comment>
<dbReference type="RefSeq" id="WP_120194615.1">
    <property type="nucleotide sequence ID" value="NZ_RAPK01000014.1"/>
</dbReference>
<evidence type="ECO:0000313" key="10">
    <source>
        <dbReference type="EMBL" id="RKD67590.1"/>
    </source>
</evidence>
<dbReference type="InterPro" id="IPR027417">
    <property type="entry name" value="P-loop_NTPase"/>
</dbReference>
<dbReference type="NCBIfam" id="NF010167">
    <property type="entry name" value="PRK13648.1"/>
    <property type="match status" value="1"/>
</dbReference>
<reference evidence="10 11" key="1">
    <citation type="submission" date="2018-09" db="EMBL/GenBank/DDBJ databases">
        <title>Genomic Encyclopedia of Archaeal and Bacterial Type Strains, Phase II (KMG-II): from individual species to whole genera.</title>
        <authorList>
            <person name="Goeker M."/>
        </authorList>
    </citation>
    <scope>NUCLEOTIDE SEQUENCE [LARGE SCALE GENOMIC DNA]</scope>
    <source>
        <strain evidence="10 11">DSM 17008</strain>
    </source>
</reference>
<dbReference type="PROSITE" id="PS50893">
    <property type="entry name" value="ABC_TRANSPORTER_2"/>
    <property type="match status" value="1"/>
</dbReference>
<gene>
    <name evidence="10" type="ORF">ATL39_3491</name>
</gene>
<dbReference type="GO" id="GO:0042626">
    <property type="term" value="F:ATPase-coupled transmembrane transporter activity"/>
    <property type="evidence" value="ECO:0007669"/>
    <property type="project" value="TreeGrafter"/>
</dbReference>
<dbReference type="InterPro" id="IPR003439">
    <property type="entry name" value="ABC_transporter-like_ATP-bd"/>
</dbReference>
<dbReference type="GO" id="GO:0043190">
    <property type="term" value="C:ATP-binding cassette (ABC) transporter complex"/>
    <property type="evidence" value="ECO:0007669"/>
    <property type="project" value="TreeGrafter"/>
</dbReference>
<evidence type="ECO:0000313" key="11">
    <source>
        <dbReference type="Proteomes" id="UP000285120"/>
    </source>
</evidence>
<dbReference type="GO" id="GO:0005524">
    <property type="term" value="F:ATP binding"/>
    <property type="evidence" value="ECO:0007669"/>
    <property type="project" value="UniProtKB-KW"/>
</dbReference>
<evidence type="ECO:0000256" key="1">
    <source>
        <dbReference type="ARBA" id="ARBA00004202"/>
    </source>
</evidence>
<dbReference type="OrthoDB" id="9784332at2"/>
<evidence type="ECO:0000259" key="9">
    <source>
        <dbReference type="PROSITE" id="PS50893"/>
    </source>
</evidence>
<proteinExistence type="inferred from homology"/>
<evidence type="ECO:0000256" key="4">
    <source>
        <dbReference type="ARBA" id="ARBA00022475"/>
    </source>
</evidence>
<comment type="similarity">
    <text evidence="2">Belongs to the ABC transporter superfamily.</text>
</comment>
<dbReference type="NCBIfam" id="TIGR04520">
    <property type="entry name" value="ECF_ATPase_1"/>
    <property type="match status" value="1"/>
</dbReference>
<protein>
    <submittedName>
        <fullName evidence="10">Energy-coupling factor transport system ATP-binding protein</fullName>
    </submittedName>
</protein>
<dbReference type="PANTHER" id="PTHR43553:SF24">
    <property type="entry name" value="ENERGY-COUPLING FACTOR TRANSPORTER ATP-BINDING PROTEIN ECFA1"/>
    <property type="match status" value="1"/>
</dbReference>
<accession>A0A419UU43</accession>
<dbReference type="PANTHER" id="PTHR43553">
    <property type="entry name" value="HEAVY METAL TRANSPORTER"/>
    <property type="match status" value="1"/>
</dbReference>
<keyword evidence="5" id="KW-0547">Nucleotide-binding</keyword>